<sequence>MFLDKVLEDMDIEVEDNKEEEEKEVNHSAHYNRIIALATMVFTSDCFTAEEKEELHMKIKCIYDEI</sequence>
<evidence type="ECO:0000313" key="1">
    <source>
        <dbReference type="EMBL" id="SDL98800.1"/>
    </source>
</evidence>
<dbReference type="EMBL" id="FNGW01000004">
    <property type="protein sequence ID" value="SDL98800.1"/>
    <property type="molecule type" value="Genomic_DNA"/>
</dbReference>
<dbReference type="Proteomes" id="UP000199068">
    <property type="component" value="Unassembled WGS sequence"/>
</dbReference>
<organism evidence="1 2">
    <name type="scientific">Romboutsia lituseburensis DSM 797</name>
    <dbReference type="NCBI Taxonomy" id="1121325"/>
    <lineage>
        <taxon>Bacteria</taxon>
        <taxon>Bacillati</taxon>
        <taxon>Bacillota</taxon>
        <taxon>Clostridia</taxon>
        <taxon>Peptostreptococcales</taxon>
        <taxon>Peptostreptococcaceae</taxon>
        <taxon>Romboutsia</taxon>
    </lineage>
</organism>
<dbReference type="STRING" id="1121325.SAMN04515677_104388"/>
<accession>A0A1G9PJ43</accession>
<dbReference type="RefSeq" id="WP_092725811.1">
    <property type="nucleotide sequence ID" value="NZ_FNGW01000004.1"/>
</dbReference>
<name>A0A1G9PJ43_9FIRM</name>
<evidence type="ECO:0000313" key="2">
    <source>
        <dbReference type="Proteomes" id="UP000199068"/>
    </source>
</evidence>
<proteinExistence type="predicted"/>
<protein>
    <submittedName>
        <fullName evidence="1">Uncharacterized protein</fullName>
    </submittedName>
</protein>
<reference evidence="1 2" key="1">
    <citation type="submission" date="2016-10" db="EMBL/GenBank/DDBJ databases">
        <authorList>
            <person name="de Groot N.N."/>
        </authorList>
    </citation>
    <scope>NUCLEOTIDE SEQUENCE [LARGE SCALE GENOMIC DNA]</scope>
    <source>
        <strain evidence="1 2">DSM 797</strain>
    </source>
</reference>
<gene>
    <name evidence="1" type="ORF">SAMN04515677_104388</name>
</gene>
<keyword evidence="2" id="KW-1185">Reference proteome</keyword>
<dbReference type="AlphaFoldDB" id="A0A1G9PJ43"/>